<dbReference type="Pfam" id="PF00172">
    <property type="entry name" value="Zn_clus"/>
    <property type="match status" value="1"/>
</dbReference>
<evidence type="ECO:0000256" key="5">
    <source>
        <dbReference type="ARBA" id="ARBA00023163"/>
    </source>
</evidence>
<keyword evidence="6" id="KW-0539">Nucleus</keyword>
<keyword evidence="10" id="KW-1185">Reference proteome</keyword>
<dbReference type="PANTHER" id="PTHR31069:SF21">
    <property type="entry name" value="CHROMATIN STRUCTURE-REMODELING COMPLEX PROTEIN RSC3-RELATED"/>
    <property type="match status" value="1"/>
</dbReference>
<dbReference type="GO" id="GO:0005634">
    <property type="term" value="C:nucleus"/>
    <property type="evidence" value="ECO:0007669"/>
    <property type="project" value="TreeGrafter"/>
</dbReference>
<dbReference type="Gene3D" id="4.10.240.10">
    <property type="entry name" value="Zn(2)-C6 fungal-type DNA-binding domain"/>
    <property type="match status" value="1"/>
</dbReference>
<evidence type="ECO:0000313" key="9">
    <source>
        <dbReference type="EMBL" id="KAK5781653.1"/>
    </source>
</evidence>
<proteinExistence type="predicted"/>
<evidence type="ECO:0000256" key="1">
    <source>
        <dbReference type="ARBA" id="ARBA00022723"/>
    </source>
</evidence>
<dbReference type="SUPFAM" id="SSF57701">
    <property type="entry name" value="Zn2/Cys6 DNA-binding domain"/>
    <property type="match status" value="1"/>
</dbReference>
<evidence type="ECO:0000256" key="4">
    <source>
        <dbReference type="ARBA" id="ARBA00023125"/>
    </source>
</evidence>
<feature type="domain" description="Zn(2)-C6 fungal-type" evidence="8">
    <location>
        <begin position="13"/>
        <end position="44"/>
    </location>
</feature>
<keyword evidence="4" id="KW-0238">DNA-binding</keyword>
<dbReference type="InterPro" id="IPR001138">
    <property type="entry name" value="Zn2Cys6_DnaBD"/>
</dbReference>
<keyword evidence="2" id="KW-0862">Zinc</keyword>
<evidence type="ECO:0000256" key="2">
    <source>
        <dbReference type="ARBA" id="ARBA00022833"/>
    </source>
</evidence>
<dbReference type="EMBL" id="JAWIZZ010000031">
    <property type="protein sequence ID" value="KAK5781653.1"/>
    <property type="molecule type" value="Genomic_DNA"/>
</dbReference>
<dbReference type="PROSITE" id="PS50048">
    <property type="entry name" value="ZN2_CY6_FUNGAL_2"/>
    <property type="match status" value="1"/>
</dbReference>
<dbReference type="GO" id="GO:0008270">
    <property type="term" value="F:zinc ion binding"/>
    <property type="evidence" value="ECO:0007669"/>
    <property type="project" value="InterPro"/>
</dbReference>
<accession>A0AAN7WPN8</accession>
<dbReference type="CDD" id="cd00067">
    <property type="entry name" value="GAL4"/>
    <property type="match status" value="1"/>
</dbReference>
<evidence type="ECO:0000259" key="8">
    <source>
        <dbReference type="PROSITE" id="PS50048"/>
    </source>
</evidence>
<protein>
    <recommendedName>
        <fullName evidence="8">Zn(2)-C6 fungal-type domain-containing protein</fullName>
    </recommendedName>
</protein>
<dbReference type="Proteomes" id="UP001306508">
    <property type="component" value="Unassembled WGS sequence"/>
</dbReference>
<sequence>MDIRGRKMRRPPACVQCRKRKIGCDRSKPMCGNCRRSNYPTCFYPDIPGKYIQSHSSGKLQTDPINTSHTSLSSFHNTTPVSNNIIFNPISNSSTDNINFNSTTTTTNNNHNNHNNQNLSLFQQFTDYYNTGLNLSSNKNQLPAGSDYSTNPSKLNKSQINTSLLHVIPRATQLPNLGKNPVGTALDSNITLHWVQGPAILDYMNSQYLSKDIIDKEMKFLRTRLLELQDITGKIVEGIDLITSSNTNNNSTTTTNNNNNNNNTTTTMQNDKRIEPFYSPISESINTDISTKNLNTVDIFKDLDPQFLDPKEMFSIFDNNNININRETKKPTLQSIDTPNSIFTLPFLRNKDLYLNCFLQNLSNIFIDNKFDTTSTSTNTNTDTNTDNDTNTSGGNSGDNNGNSTHTPCLLSINDDSRIRLLHNSICLLLIKLYLDHVKETQNLIPPLNITGLLNFLNQINNEENECILDPKLLSLDQLIDIGNLSILLLLIHEMLSSSVLIIIEGEQFQAYQKLSQFIAKLVTNIYLIKHELTLRPASASVIESLQFLTLSKFYQSITLFNRSLVTNNYSVGYELIDFDEDIHHGLQLSLNHENKNDKPILLWNFICKHYLWRHIFKGEYSNLFYNKLNLNSTPIMDPLFKNDFKLLQFQNDIIQYLQSKDRVLSLYKVIGMKDLLKVKYEEQAKKCLNMASTINGNVDSIIYRNTMLYINYYLLLQHELHDDIENFTLHYKELLMLLQDTIFFIFSNLANKIFAGYEFLLQRRSFILLNSLCDTILSLYQRSSLAFQNDLSLSSSSSSKTSLDLKVREETKVHSQYWITIIRKLLILLQDYSQNCKNVNHILSNIMTKMKIIITYDMMINDINNNTSDLKKQFKKDLSGAANIFEKLNEDLLIEFNAKLKSISESLIKSEVYNNRDLYKPTHLETMGITAENYQEVFNAFKE</sequence>
<name>A0AAN7WPN8_9SACH</name>
<gene>
    <name evidence="9" type="ORF">RI543_000838</name>
</gene>
<feature type="region of interest" description="Disordered" evidence="7">
    <location>
        <begin position="376"/>
        <end position="401"/>
    </location>
</feature>
<dbReference type="InterPro" id="IPR050675">
    <property type="entry name" value="OAF3"/>
</dbReference>
<dbReference type="GO" id="GO:0000981">
    <property type="term" value="F:DNA-binding transcription factor activity, RNA polymerase II-specific"/>
    <property type="evidence" value="ECO:0007669"/>
    <property type="project" value="InterPro"/>
</dbReference>
<organism evidence="9 10">
    <name type="scientific">Arxiozyma heterogenica</name>
    <dbReference type="NCBI Taxonomy" id="278026"/>
    <lineage>
        <taxon>Eukaryota</taxon>
        <taxon>Fungi</taxon>
        <taxon>Dikarya</taxon>
        <taxon>Ascomycota</taxon>
        <taxon>Saccharomycotina</taxon>
        <taxon>Saccharomycetes</taxon>
        <taxon>Saccharomycetales</taxon>
        <taxon>Saccharomycetaceae</taxon>
        <taxon>Arxiozyma</taxon>
    </lineage>
</organism>
<keyword evidence="5" id="KW-0804">Transcription</keyword>
<dbReference type="AlphaFoldDB" id="A0AAN7WPN8"/>
<evidence type="ECO:0000256" key="6">
    <source>
        <dbReference type="ARBA" id="ARBA00023242"/>
    </source>
</evidence>
<dbReference type="SMART" id="SM00066">
    <property type="entry name" value="GAL4"/>
    <property type="match status" value="1"/>
</dbReference>
<evidence type="ECO:0000313" key="10">
    <source>
        <dbReference type="Proteomes" id="UP001306508"/>
    </source>
</evidence>
<dbReference type="PROSITE" id="PS00463">
    <property type="entry name" value="ZN2_CY6_FUNGAL_1"/>
    <property type="match status" value="1"/>
</dbReference>
<dbReference type="InterPro" id="IPR036864">
    <property type="entry name" value="Zn2-C6_fun-type_DNA-bd_sf"/>
</dbReference>
<evidence type="ECO:0000256" key="7">
    <source>
        <dbReference type="SAM" id="MobiDB-lite"/>
    </source>
</evidence>
<dbReference type="GO" id="GO:0000978">
    <property type="term" value="F:RNA polymerase II cis-regulatory region sequence-specific DNA binding"/>
    <property type="evidence" value="ECO:0007669"/>
    <property type="project" value="TreeGrafter"/>
</dbReference>
<keyword evidence="3" id="KW-0805">Transcription regulation</keyword>
<evidence type="ECO:0000256" key="3">
    <source>
        <dbReference type="ARBA" id="ARBA00023015"/>
    </source>
</evidence>
<reference evidence="10" key="1">
    <citation type="submission" date="2023-07" db="EMBL/GenBank/DDBJ databases">
        <title>A draft genome of Kazachstania heterogenica Y-27499.</title>
        <authorList>
            <person name="Donic C."/>
            <person name="Kralova J.S."/>
            <person name="Fidel L."/>
            <person name="Ben-Dor S."/>
            <person name="Jung S."/>
        </authorList>
    </citation>
    <scope>NUCLEOTIDE SEQUENCE [LARGE SCALE GENOMIC DNA]</scope>
    <source>
        <strain evidence="10">Y27499</strain>
    </source>
</reference>
<dbReference type="PANTHER" id="PTHR31069">
    <property type="entry name" value="OLEATE-ACTIVATED TRANSCRIPTION FACTOR 1-RELATED"/>
    <property type="match status" value="1"/>
</dbReference>
<keyword evidence="1" id="KW-0479">Metal-binding</keyword>
<comment type="caution">
    <text evidence="9">The sequence shown here is derived from an EMBL/GenBank/DDBJ whole genome shotgun (WGS) entry which is preliminary data.</text>
</comment>
<feature type="region of interest" description="Disordered" evidence="7">
    <location>
        <begin position="246"/>
        <end position="267"/>
    </location>
</feature>
<dbReference type="GO" id="GO:0045944">
    <property type="term" value="P:positive regulation of transcription by RNA polymerase II"/>
    <property type="evidence" value="ECO:0007669"/>
    <property type="project" value="TreeGrafter"/>
</dbReference>